<comment type="similarity">
    <text evidence="2">Belongs to the GINS2/PSF2 family.</text>
</comment>
<dbReference type="Gene3D" id="1.20.58.1020">
    <property type="match status" value="1"/>
</dbReference>
<reference evidence="9" key="1">
    <citation type="submission" date="2017-02" db="UniProtKB">
        <authorList>
            <consortium name="WormBaseParasite"/>
        </authorList>
    </citation>
    <scope>IDENTIFICATION</scope>
</reference>
<evidence type="ECO:0000256" key="3">
    <source>
        <dbReference type="ARBA" id="ARBA00022705"/>
    </source>
</evidence>
<name>A0A0N5ALL6_9BILA</name>
<evidence type="ECO:0000259" key="7">
    <source>
        <dbReference type="Pfam" id="PF25005"/>
    </source>
</evidence>
<evidence type="ECO:0000313" key="9">
    <source>
        <dbReference type="WBParaSite" id="SMUV_0000543801-mRNA-1"/>
    </source>
</evidence>
<keyword evidence="3" id="KW-0235">DNA replication</keyword>
<protein>
    <recommendedName>
        <fullName evidence="5">GINS complex subunit 2</fullName>
    </recommendedName>
</protein>
<dbReference type="InterPro" id="IPR036224">
    <property type="entry name" value="GINS_bundle-like_dom_sf"/>
</dbReference>
<dbReference type="GO" id="GO:0006260">
    <property type="term" value="P:DNA replication"/>
    <property type="evidence" value="ECO:0007669"/>
    <property type="project" value="UniProtKB-KW"/>
</dbReference>
<accession>A0A0N5ALL6</accession>
<dbReference type="WBParaSite" id="SMUV_0000543801-mRNA-1">
    <property type="protein sequence ID" value="SMUV_0000543801-mRNA-1"/>
    <property type="gene ID" value="SMUV_0000543801"/>
</dbReference>
<evidence type="ECO:0000259" key="6">
    <source>
        <dbReference type="Pfam" id="PF05916"/>
    </source>
</evidence>
<evidence type="ECO:0000256" key="5">
    <source>
        <dbReference type="ARBA" id="ARBA00030871"/>
    </source>
</evidence>
<feature type="domain" description="DNA replication complex GINS protein PSF2 N-terminal" evidence="7">
    <location>
        <begin position="3"/>
        <end position="70"/>
    </location>
</feature>
<evidence type="ECO:0000256" key="2">
    <source>
        <dbReference type="ARBA" id="ARBA00010565"/>
    </source>
</evidence>
<dbReference type="CDD" id="cd11712">
    <property type="entry name" value="GINS_A_psf2"/>
    <property type="match status" value="1"/>
</dbReference>
<evidence type="ECO:0000313" key="8">
    <source>
        <dbReference type="Proteomes" id="UP000046393"/>
    </source>
</evidence>
<keyword evidence="8" id="KW-1185">Reference proteome</keyword>
<dbReference type="PANTHER" id="PTHR12772:SF0">
    <property type="entry name" value="DNA REPLICATION COMPLEX GINS PROTEIN PSF2"/>
    <property type="match status" value="1"/>
</dbReference>
<dbReference type="SUPFAM" id="SSF160059">
    <property type="entry name" value="PriA/YqbF domain"/>
    <property type="match status" value="1"/>
</dbReference>
<dbReference type="Pfam" id="PF25005">
    <property type="entry name" value="PSF2_N"/>
    <property type="match status" value="1"/>
</dbReference>
<dbReference type="InterPro" id="IPR056784">
    <property type="entry name" value="PSF2_N"/>
</dbReference>
<evidence type="ECO:0000256" key="1">
    <source>
        <dbReference type="ARBA" id="ARBA00004123"/>
    </source>
</evidence>
<comment type="subcellular location">
    <subcellularLocation>
        <location evidence="1">Nucleus</location>
    </subcellularLocation>
</comment>
<dbReference type="Gene3D" id="3.40.5.50">
    <property type="match status" value="1"/>
</dbReference>
<dbReference type="AlphaFoldDB" id="A0A0N5ALL6"/>
<proteinExistence type="inferred from homology"/>
<keyword evidence="4" id="KW-0539">Nucleus</keyword>
<dbReference type="InterPro" id="IPR021151">
    <property type="entry name" value="GINS_A"/>
</dbReference>
<dbReference type="Pfam" id="PF05916">
    <property type="entry name" value="Sld5"/>
    <property type="match status" value="1"/>
</dbReference>
<dbReference type="SUPFAM" id="SSF158573">
    <property type="entry name" value="GINS helical bundle-like"/>
    <property type="match status" value="1"/>
</dbReference>
<dbReference type="GO" id="GO:0000811">
    <property type="term" value="C:GINS complex"/>
    <property type="evidence" value="ECO:0007669"/>
    <property type="project" value="TreeGrafter"/>
</dbReference>
<dbReference type="GO" id="GO:0000727">
    <property type="term" value="P:double-strand break repair via break-induced replication"/>
    <property type="evidence" value="ECO:0007669"/>
    <property type="project" value="TreeGrafter"/>
</dbReference>
<feature type="domain" description="GINS subunit" evidence="6">
    <location>
        <begin position="88"/>
        <end position="184"/>
    </location>
</feature>
<dbReference type="InterPro" id="IPR007257">
    <property type="entry name" value="GINS_Psf2"/>
</dbReference>
<dbReference type="STRING" id="451379.A0A0N5ALL6"/>
<dbReference type="CDD" id="cd21694">
    <property type="entry name" value="GINS_B_Psf2"/>
    <property type="match status" value="1"/>
</dbReference>
<dbReference type="Proteomes" id="UP000046393">
    <property type="component" value="Unplaced"/>
</dbReference>
<evidence type="ECO:0000256" key="4">
    <source>
        <dbReference type="ARBA" id="ARBA00023242"/>
    </source>
</evidence>
<dbReference type="PANTHER" id="PTHR12772">
    <property type="entry name" value="DNA REPLICATION COMPLEX GINS PROTEIN PSF2"/>
    <property type="match status" value="1"/>
</dbReference>
<sequence>MNPEFCEFLAENDLEPANVEDYYFQIKPNFSSEQLQLICGDIGPFEAGIPISVPLWVAIFLKKRHSCELIHSFQSQKFSKIRFQVPEWFTVENLGKMIVAENDDTSFTPVPRHFLEMSRIFLYHFKDDVVDGDQLRVCVIDLWDKRVSKMRSSTLSFLPQIQSCHARMDNITPLEICYAKSPMRQAIKIIEDLHTTRQNVTPL</sequence>
<organism evidence="8 9">
    <name type="scientific">Syphacia muris</name>
    <dbReference type="NCBI Taxonomy" id="451379"/>
    <lineage>
        <taxon>Eukaryota</taxon>
        <taxon>Metazoa</taxon>
        <taxon>Ecdysozoa</taxon>
        <taxon>Nematoda</taxon>
        <taxon>Chromadorea</taxon>
        <taxon>Rhabditida</taxon>
        <taxon>Spirurina</taxon>
        <taxon>Oxyuridomorpha</taxon>
        <taxon>Oxyuroidea</taxon>
        <taxon>Oxyuridae</taxon>
        <taxon>Syphacia</taxon>
    </lineage>
</organism>